<dbReference type="Proteomes" id="UP000035068">
    <property type="component" value="Unassembled WGS sequence"/>
</dbReference>
<organism evidence="1 2">
    <name type="scientific">Geoalkalibacter ferrihydriticus DSM 17813</name>
    <dbReference type="NCBI Taxonomy" id="1121915"/>
    <lineage>
        <taxon>Bacteria</taxon>
        <taxon>Pseudomonadati</taxon>
        <taxon>Thermodesulfobacteriota</taxon>
        <taxon>Desulfuromonadia</taxon>
        <taxon>Desulfuromonadales</taxon>
        <taxon>Geoalkalibacteraceae</taxon>
        <taxon>Geoalkalibacter</taxon>
    </lineage>
</organism>
<evidence type="ECO:0000313" key="2">
    <source>
        <dbReference type="Proteomes" id="UP000035068"/>
    </source>
</evidence>
<comment type="caution">
    <text evidence="1">The sequence shown here is derived from an EMBL/GenBank/DDBJ whole genome shotgun (WGS) entry which is preliminary data.</text>
</comment>
<proteinExistence type="predicted"/>
<dbReference type="SUPFAM" id="SSF56059">
    <property type="entry name" value="Glutathione synthetase ATP-binding domain-like"/>
    <property type="match status" value="1"/>
</dbReference>
<evidence type="ECO:0000313" key="1">
    <source>
        <dbReference type="EMBL" id="KIH78185.1"/>
    </source>
</evidence>
<keyword evidence="2" id="KW-1185">Reference proteome</keyword>
<gene>
    <name evidence="1" type="ORF">GFER_01705</name>
</gene>
<name>A0A0C2HTQ9_9BACT</name>
<dbReference type="AlphaFoldDB" id="A0A0C2HTQ9"/>
<dbReference type="RefSeq" id="WP_040097173.1">
    <property type="nucleotide sequence ID" value="NZ_JWJD01000001.1"/>
</dbReference>
<dbReference type="EMBL" id="JWJD01000001">
    <property type="protein sequence ID" value="KIH78185.1"/>
    <property type="molecule type" value="Genomic_DNA"/>
</dbReference>
<sequence>MPLFARNLIETPVDLPRRELLTMMRLARDLFHLSRLAGYRALIAPQIPAIAAFDPGHDAVMMGYDFHLGPNGPRLIEVNTNAGGGLLAYLAHRPKDRNSVTGIPLRLQSKLLQSFAQEMQRHSGGGRLRPQRIAIVDENPATQFLYPEMQAFQRLFQDWGVPAVIADPTELEEREGALFHQGQALSLIYNRHCDFYLESPAMAAIARAYAEGNICLTPNPFSYALLGDKRRMVLWSDAEALREFGLHEKMSQRILSGVPYSRLLVDLGAEAAWQQRKNLVFKPVTRFGSRGVYMGASISRTRFNSLPLEHTLAQTLVPPSLTPSQNHPLKTDFRLFAYRDHILGIAARLYQGQVTNMQSEGSGFAPVRIIP</sequence>
<protein>
    <submittedName>
        <fullName evidence="1">Uncharacterized protein</fullName>
    </submittedName>
</protein>
<accession>A0A0C2HTQ9</accession>
<reference evidence="1 2" key="1">
    <citation type="submission" date="2014-12" db="EMBL/GenBank/DDBJ databases">
        <title>Genomes of Geoalkalibacter ferrihydriticus and Geoalkalibacter subterraneus, two haloalkaliphilic metal-reducing members of the Geobacteraceae.</title>
        <authorList>
            <person name="Badalamenti J.P."/>
            <person name="Torres C.I."/>
            <person name="Krajmalnik-Brown R."/>
            <person name="Bond D.R."/>
        </authorList>
    </citation>
    <scope>NUCLEOTIDE SEQUENCE [LARGE SCALE GENOMIC DNA]</scope>
    <source>
        <strain evidence="1 2">DSM 17813</strain>
    </source>
</reference>